<dbReference type="AlphaFoldDB" id="A0AAQ3RT73"/>
<sequence length="131" mass="14691">QHALANNISHRPITAIPTSTPTFIAHSYRISITKPNSHNLNHCITHHKNRKSKQTEKSPFIHVLISNSITTDDNNSNKNRDSSSYRREFKLNESTFLASPMLEKELVWIVSSALILSTTVVAFSSPSPILV</sequence>
<dbReference type="EMBL" id="CP144694">
    <property type="protein sequence ID" value="WVZ03619.1"/>
    <property type="molecule type" value="Genomic_DNA"/>
</dbReference>
<keyword evidence="2" id="KW-1185">Reference proteome</keyword>
<dbReference type="Proteomes" id="UP001374535">
    <property type="component" value="Chromosome 7"/>
</dbReference>
<feature type="non-terminal residue" evidence="1">
    <location>
        <position position="1"/>
    </location>
</feature>
<proteinExistence type="predicted"/>
<accession>A0AAQ3RT73</accession>
<evidence type="ECO:0000313" key="1">
    <source>
        <dbReference type="EMBL" id="WVZ03619.1"/>
    </source>
</evidence>
<organism evidence="1 2">
    <name type="scientific">Vigna mungo</name>
    <name type="common">Black gram</name>
    <name type="synonym">Phaseolus mungo</name>
    <dbReference type="NCBI Taxonomy" id="3915"/>
    <lineage>
        <taxon>Eukaryota</taxon>
        <taxon>Viridiplantae</taxon>
        <taxon>Streptophyta</taxon>
        <taxon>Embryophyta</taxon>
        <taxon>Tracheophyta</taxon>
        <taxon>Spermatophyta</taxon>
        <taxon>Magnoliopsida</taxon>
        <taxon>eudicotyledons</taxon>
        <taxon>Gunneridae</taxon>
        <taxon>Pentapetalae</taxon>
        <taxon>rosids</taxon>
        <taxon>fabids</taxon>
        <taxon>Fabales</taxon>
        <taxon>Fabaceae</taxon>
        <taxon>Papilionoideae</taxon>
        <taxon>50 kb inversion clade</taxon>
        <taxon>NPAAA clade</taxon>
        <taxon>indigoferoid/millettioid clade</taxon>
        <taxon>Phaseoleae</taxon>
        <taxon>Vigna</taxon>
    </lineage>
</organism>
<evidence type="ECO:0000313" key="2">
    <source>
        <dbReference type="Proteomes" id="UP001374535"/>
    </source>
</evidence>
<name>A0AAQ3RT73_VIGMU</name>
<gene>
    <name evidence="1" type="ORF">V8G54_024425</name>
</gene>
<protein>
    <submittedName>
        <fullName evidence="1">Uncharacterized protein</fullName>
    </submittedName>
</protein>
<reference evidence="1 2" key="1">
    <citation type="journal article" date="2023" name="Life. Sci Alliance">
        <title>Evolutionary insights into 3D genome organization and epigenetic landscape of Vigna mungo.</title>
        <authorList>
            <person name="Junaid A."/>
            <person name="Singh B."/>
            <person name="Bhatia S."/>
        </authorList>
    </citation>
    <scope>NUCLEOTIDE SEQUENCE [LARGE SCALE GENOMIC DNA]</scope>
    <source>
        <strain evidence="1">Urdbean</strain>
    </source>
</reference>